<evidence type="ECO:0000256" key="15">
    <source>
        <dbReference type="ARBA" id="ARBA00022946"/>
    </source>
</evidence>
<dbReference type="GO" id="GO:0031969">
    <property type="term" value="C:chloroplast membrane"/>
    <property type="evidence" value="ECO:0007669"/>
    <property type="project" value="UniProtKB-SubCell"/>
</dbReference>
<keyword evidence="15" id="KW-0809">Transit peptide</keyword>
<evidence type="ECO:0000256" key="16">
    <source>
        <dbReference type="ARBA" id="ARBA00023027"/>
    </source>
</evidence>
<dbReference type="InParanoid" id="A0A7N2M435"/>
<evidence type="ECO:0000256" key="10">
    <source>
        <dbReference type="ARBA" id="ARBA00022630"/>
    </source>
</evidence>
<evidence type="ECO:0000313" key="21">
    <source>
        <dbReference type="Proteomes" id="UP000594261"/>
    </source>
</evidence>
<evidence type="ECO:0000259" key="19">
    <source>
        <dbReference type="Pfam" id="PF01593"/>
    </source>
</evidence>
<dbReference type="SUPFAM" id="SSF51905">
    <property type="entry name" value="FAD/NAD(P)-binding domain"/>
    <property type="match status" value="1"/>
</dbReference>
<dbReference type="InterPro" id="IPR014101">
    <property type="entry name" value="CrtISO"/>
</dbReference>
<dbReference type="Gene3D" id="3.90.660.50">
    <property type="match status" value="1"/>
</dbReference>
<evidence type="ECO:0000256" key="2">
    <source>
        <dbReference type="ARBA" id="ARBA00001911"/>
    </source>
</evidence>
<evidence type="ECO:0000256" key="9">
    <source>
        <dbReference type="ARBA" id="ARBA00022528"/>
    </source>
</evidence>
<gene>
    <name evidence="20" type="primary">LOC115953799</name>
</gene>
<dbReference type="InterPro" id="IPR045892">
    <property type="entry name" value="CrtISO-like"/>
</dbReference>
<dbReference type="InterPro" id="IPR002937">
    <property type="entry name" value="Amino_oxidase"/>
</dbReference>
<comment type="cofactor">
    <cofactor evidence="4">
        <name>FAD</name>
        <dbReference type="ChEBI" id="CHEBI:57692"/>
    </cofactor>
</comment>
<dbReference type="EC" id="5.2.1.13" evidence="8"/>
<keyword evidence="18" id="KW-0413">Isomerase</keyword>
<evidence type="ECO:0000256" key="6">
    <source>
        <dbReference type="ARBA" id="ARBA00004900"/>
    </source>
</evidence>
<dbReference type="NCBIfam" id="TIGR02730">
    <property type="entry name" value="carot_isom"/>
    <property type="match status" value="1"/>
</dbReference>
<dbReference type="PANTHER" id="PTHR46313:SF3">
    <property type="entry name" value="PROLYCOPENE ISOMERASE, CHLOROPLASTIC"/>
    <property type="match status" value="1"/>
</dbReference>
<evidence type="ECO:0000256" key="11">
    <source>
        <dbReference type="ARBA" id="ARBA00022640"/>
    </source>
</evidence>
<keyword evidence="12" id="KW-0125">Carotenoid biosynthesis</keyword>
<dbReference type="Gramene" id="QL07p026395:mrna">
    <property type="protein sequence ID" value="QL07p026395:mrna"/>
    <property type="gene ID" value="QL07p026395"/>
</dbReference>
<dbReference type="UniPathway" id="UPA00803"/>
<dbReference type="GeneID" id="115953799"/>
<dbReference type="OMA" id="CWSVMPA"/>
<evidence type="ECO:0000256" key="8">
    <source>
        <dbReference type="ARBA" id="ARBA00012419"/>
    </source>
</evidence>
<reference evidence="20 21" key="1">
    <citation type="journal article" date="2016" name="G3 (Bethesda)">
        <title>First Draft Assembly and Annotation of the Genome of a California Endemic Oak Quercus lobata Nee (Fagaceae).</title>
        <authorList>
            <person name="Sork V.L."/>
            <person name="Fitz-Gibbon S.T."/>
            <person name="Puiu D."/>
            <person name="Crepeau M."/>
            <person name="Gugger P.F."/>
            <person name="Sherman R."/>
            <person name="Stevens K."/>
            <person name="Langley C.H."/>
            <person name="Pellegrini M."/>
            <person name="Salzberg S.L."/>
        </authorList>
    </citation>
    <scope>NUCLEOTIDE SEQUENCE [LARGE SCALE GENOMIC DNA]</scope>
    <source>
        <strain evidence="20 21">cv. SW786</strain>
    </source>
</reference>
<keyword evidence="21" id="KW-1185">Reference proteome</keyword>
<keyword evidence="13" id="KW-0274">FAD</keyword>
<keyword evidence="10" id="KW-0285">Flavoprotein</keyword>
<comment type="pathway">
    <text evidence="6">Carotenoid biosynthesis; lycopene biosynthesis.</text>
</comment>
<comment type="similarity">
    <text evidence="7">Belongs to the carotenoid/retinoid oxidoreductase family. CrtISO subfamily.</text>
</comment>
<keyword evidence="16" id="KW-0520">NAD</keyword>
<evidence type="ECO:0000256" key="13">
    <source>
        <dbReference type="ARBA" id="ARBA00022827"/>
    </source>
</evidence>
<dbReference type="Pfam" id="PF01593">
    <property type="entry name" value="Amino_oxidase"/>
    <property type="match status" value="1"/>
</dbReference>
<dbReference type="FunCoup" id="A0A7N2M435">
    <property type="interactions" value="809"/>
</dbReference>
<comment type="catalytic activity">
    <reaction evidence="1">
        <text>7,7',9,9'-tetra-cis-lycopene = all-trans-lycopene</text>
        <dbReference type="Rhea" id="RHEA:30971"/>
        <dbReference type="ChEBI" id="CHEBI:15948"/>
        <dbReference type="ChEBI" id="CHEBI:62466"/>
        <dbReference type="EC" id="5.2.1.13"/>
    </reaction>
</comment>
<keyword evidence="11" id="KW-0934">Plastid</keyword>
<keyword evidence="17" id="KW-0472">Membrane</keyword>
<organism evidence="20 21">
    <name type="scientific">Quercus lobata</name>
    <name type="common">Valley oak</name>
    <dbReference type="NCBI Taxonomy" id="97700"/>
    <lineage>
        <taxon>Eukaryota</taxon>
        <taxon>Viridiplantae</taxon>
        <taxon>Streptophyta</taxon>
        <taxon>Embryophyta</taxon>
        <taxon>Tracheophyta</taxon>
        <taxon>Spermatophyta</taxon>
        <taxon>Magnoliopsida</taxon>
        <taxon>eudicotyledons</taxon>
        <taxon>Gunneridae</taxon>
        <taxon>Pentapetalae</taxon>
        <taxon>rosids</taxon>
        <taxon>fabids</taxon>
        <taxon>Fagales</taxon>
        <taxon>Fagaceae</taxon>
        <taxon>Quercus</taxon>
    </lineage>
</organism>
<comment type="subcellular location">
    <subcellularLocation>
        <location evidence="5">Plastid</location>
        <location evidence="5">Chloroplast membrane</location>
        <topology evidence="5">Peripheral membrane protein</topology>
    </subcellularLocation>
</comment>
<dbReference type="AlphaFoldDB" id="A0A7N2M435"/>
<reference evidence="20" key="2">
    <citation type="submission" date="2021-01" db="UniProtKB">
        <authorList>
            <consortium name="EnsemblPlants"/>
        </authorList>
    </citation>
    <scope>IDENTIFICATION</scope>
</reference>
<dbReference type="PANTHER" id="PTHR46313">
    <property type="match status" value="1"/>
</dbReference>
<evidence type="ECO:0000313" key="20">
    <source>
        <dbReference type="EnsemblPlants" id="QL07p026395:mrna"/>
    </source>
</evidence>
<evidence type="ECO:0000256" key="4">
    <source>
        <dbReference type="ARBA" id="ARBA00001974"/>
    </source>
</evidence>
<dbReference type="KEGG" id="qlo:115953799"/>
<feature type="domain" description="Amine oxidase" evidence="19">
    <location>
        <begin position="191"/>
        <end position="572"/>
    </location>
</feature>
<dbReference type="EMBL" id="LRBV02000007">
    <property type="status" value="NOT_ANNOTATED_CDS"/>
    <property type="molecule type" value="Genomic_DNA"/>
</dbReference>
<protein>
    <recommendedName>
        <fullName evidence="8">prolycopene isomerase</fullName>
        <ecNumber evidence="8">5.2.1.13</ecNumber>
    </recommendedName>
</protein>
<evidence type="ECO:0000256" key="12">
    <source>
        <dbReference type="ARBA" id="ARBA00022746"/>
    </source>
</evidence>
<dbReference type="GO" id="GO:0046608">
    <property type="term" value="F:carotenoid isomerase activity"/>
    <property type="evidence" value="ECO:0007669"/>
    <property type="project" value="InterPro"/>
</dbReference>
<sequence length="699" mass="77621">MFVSHTLSMPLFGHNSQFFIHQNTTRLGTITPTNQNHKFQFFFTQNCVGLSGHKLCDLNSQFFDECYAKKSNRIRPRSQKHKLLSLRHAKTLVVNDYQPNSMELCFHSITQLGTSRPRNLESKFLSGGPLRTSNSKSYKLGSREIGFSEGNMRNGKFIVRPKSVLSVEKAVEREGIGREASYDAIVIGSGIGGLVAATQLAVKGAKVLVLEKYVIPGGSSGYYERDGYTFDVGSSVMFGFSDKGNLNLITQALAAVGCEMEVIPDPTTVHFHLPNSLSVQVHREYGEFVAELTNKFPHEKEGILKFYGECWKIFNALNSLELKSLEEPIYLFGQFFQKPLECLTLAYYLPQNAGDIARKFIKDPQLLSFIDAECFIVSTVNALQTPMINASMVLCDRHFGGINYPVGGVGGISKSLAKGLVDQGSEILYKANVTNIIIDQDKAVGVRLSDGREYFAKTIISNATRWDTFGNLLKGEHLPKEEENFQKVYVKAPSFLSIHMGVKAEVLPPDTDCHHFVLENDWTRLEEPYGSIFLSIPTVLDSSLAPEGRHILHIFTTSSIEDWEGLPPKDYEAKKVLFADEIIRRLEKKLFPGLRSSIVFMEVGTPKTHRRFLARDKGTYGPMPRGTPKGLLGMPFNTTAIDGLYCVGDSCFPGQGVIAVAFSGVMCAHRVAADIGLEKKSPVLDAALLRLLGWLRTLA</sequence>
<dbReference type="GO" id="GO:0016491">
    <property type="term" value="F:oxidoreductase activity"/>
    <property type="evidence" value="ECO:0007669"/>
    <property type="project" value="InterPro"/>
</dbReference>
<keyword evidence="9" id="KW-0150">Chloroplast</keyword>
<dbReference type="RefSeq" id="XP_030927457.1">
    <property type="nucleotide sequence ID" value="XM_031071597.1"/>
</dbReference>
<comment type="cofactor">
    <cofactor evidence="3">
        <name>NADP(+)</name>
        <dbReference type="ChEBI" id="CHEBI:58349"/>
    </cofactor>
</comment>
<dbReference type="EnsemblPlants" id="QL07p026395:mrna">
    <property type="protein sequence ID" value="QL07p026395:mrna"/>
    <property type="gene ID" value="QL07p026395"/>
</dbReference>
<dbReference type="InterPro" id="IPR036188">
    <property type="entry name" value="FAD/NAD-bd_sf"/>
</dbReference>
<evidence type="ECO:0000256" key="3">
    <source>
        <dbReference type="ARBA" id="ARBA00001937"/>
    </source>
</evidence>
<dbReference type="Gene3D" id="3.50.50.60">
    <property type="entry name" value="FAD/NAD(P)-binding domain"/>
    <property type="match status" value="1"/>
</dbReference>
<proteinExistence type="inferred from homology"/>
<evidence type="ECO:0000256" key="5">
    <source>
        <dbReference type="ARBA" id="ARBA00004258"/>
    </source>
</evidence>
<dbReference type="OrthoDB" id="7777654at2759"/>
<evidence type="ECO:0000256" key="14">
    <source>
        <dbReference type="ARBA" id="ARBA00022857"/>
    </source>
</evidence>
<name>A0A7N2M435_QUELO</name>
<evidence type="ECO:0000256" key="1">
    <source>
        <dbReference type="ARBA" id="ARBA00000004"/>
    </source>
</evidence>
<dbReference type="GO" id="GO:0016117">
    <property type="term" value="P:carotenoid biosynthetic process"/>
    <property type="evidence" value="ECO:0007669"/>
    <property type="project" value="UniProtKB-KW"/>
</dbReference>
<comment type="cofactor">
    <cofactor evidence="2">
        <name>NAD(+)</name>
        <dbReference type="ChEBI" id="CHEBI:57540"/>
    </cofactor>
</comment>
<evidence type="ECO:0000256" key="18">
    <source>
        <dbReference type="ARBA" id="ARBA00023235"/>
    </source>
</evidence>
<evidence type="ECO:0000256" key="7">
    <source>
        <dbReference type="ARBA" id="ARBA00005855"/>
    </source>
</evidence>
<evidence type="ECO:0000256" key="17">
    <source>
        <dbReference type="ARBA" id="ARBA00023136"/>
    </source>
</evidence>
<dbReference type="Proteomes" id="UP000594261">
    <property type="component" value="Chromosome 7"/>
</dbReference>
<keyword evidence="14" id="KW-0521">NADP</keyword>
<accession>A0A7N2M435</accession>